<dbReference type="Pfam" id="PF14052">
    <property type="entry name" value="Caps_assemb_Wzi"/>
    <property type="match status" value="1"/>
</dbReference>
<keyword evidence="1" id="KW-0732">Signal</keyword>
<gene>
    <name evidence="2" type="ORF">K7J14_07990</name>
</gene>
<proteinExistence type="predicted"/>
<sequence>MRLPRLSAGFFSLLCIGAGFVSAQEALLSVEENYYQFLSLDGSVDKPYLNYRTLSDSSWDVSGIEGPWAGERLGGMKSLTEDMSFRLYGPSLYTSWNSAAPYGQNDGALWQGKGFNSSFSAGARLEGFGFELTLKPEVSFSQNLSFDLVAPNTAYSENDAYAGKAGEYGYYGIASIDAPQRFGDDSFYTLSWGDSEIRYTWKTLTAGFGTQLIWLGPARINPILHSNNAAPYPKADIGIRPTQVELPYLGWNLGKFEARTWVGQLSESDWFDNNPENDRNMISGLTVSWAPSFLEGLTLSANRVYLAPWKIESYATIPSLFFFKWNNSGDQDVWDQRASVSFSWLSAKGGIEVYGEAGINDYCPSLDGYIRYPFHSMVYTGGLVKKATLPLFGGIPVEILAEWSNLEMSQDFQFQWPSTFYAHHQIKQGYTSSGQWLGAGNGTGGNSQYLGITGYFPKGNATIFVHRTNPDNDFIYAKAVDGYDPDDNTGTTHIEDIKANLAFGCAGTLNILDNWILFGSGSVVMSLNPIYKTQSWNIANKRIGCNIISGITYKF</sequence>
<evidence type="ECO:0000256" key="1">
    <source>
        <dbReference type="SAM" id="SignalP"/>
    </source>
</evidence>
<dbReference type="Proteomes" id="UP001198163">
    <property type="component" value="Unassembled WGS sequence"/>
</dbReference>
<organism evidence="2 3">
    <name type="scientific">Teretinema zuelzerae</name>
    <dbReference type="NCBI Taxonomy" id="156"/>
    <lineage>
        <taxon>Bacteria</taxon>
        <taxon>Pseudomonadati</taxon>
        <taxon>Spirochaetota</taxon>
        <taxon>Spirochaetia</taxon>
        <taxon>Spirochaetales</taxon>
        <taxon>Treponemataceae</taxon>
        <taxon>Teretinema</taxon>
    </lineage>
</organism>
<protein>
    <submittedName>
        <fullName evidence="2">Capsule assembly Wzi family protein</fullName>
    </submittedName>
</protein>
<dbReference type="Gene3D" id="2.40.160.130">
    <property type="entry name" value="Capsule assembly protein Wzi"/>
    <property type="match status" value="1"/>
</dbReference>
<dbReference type="AlphaFoldDB" id="A0AAE3JLB0"/>
<dbReference type="EMBL" id="JAINWA010000003">
    <property type="protein sequence ID" value="MCD1654644.1"/>
    <property type="molecule type" value="Genomic_DNA"/>
</dbReference>
<name>A0AAE3JLB0_9SPIR</name>
<dbReference type="InterPro" id="IPR026950">
    <property type="entry name" value="Caps_assemb_Wzi"/>
</dbReference>
<evidence type="ECO:0000313" key="3">
    <source>
        <dbReference type="Proteomes" id="UP001198163"/>
    </source>
</evidence>
<feature type="chain" id="PRO_5042262724" evidence="1">
    <location>
        <begin position="24"/>
        <end position="555"/>
    </location>
</feature>
<feature type="signal peptide" evidence="1">
    <location>
        <begin position="1"/>
        <end position="23"/>
    </location>
</feature>
<dbReference type="RefSeq" id="WP_230755080.1">
    <property type="nucleotide sequence ID" value="NZ_JAINWA010000003.1"/>
</dbReference>
<comment type="caution">
    <text evidence="2">The sequence shown here is derived from an EMBL/GenBank/DDBJ whole genome shotgun (WGS) entry which is preliminary data.</text>
</comment>
<keyword evidence="3" id="KW-1185">Reference proteome</keyword>
<dbReference type="InterPro" id="IPR038636">
    <property type="entry name" value="Wzi_sf"/>
</dbReference>
<accession>A0AAE3JLB0</accession>
<evidence type="ECO:0000313" key="2">
    <source>
        <dbReference type="EMBL" id="MCD1654644.1"/>
    </source>
</evidence>
<reference evidence="2" key="1">
    <citation type="submission" date="2021-08" db="EMBL/GenBank/DDBJ databases">
        <title>Comparative analyses of Brucepasteria parasyntrophica and Teretinema zuelzerae.</title>
        <authorList>
            <person name="Song Y."/>
            <person name="Brune A."/>
        </authorList>
    </citation>
    <scope>NUCLEOTIDE SEQUENCE</scope>
    <source>
        <strain evidence="2">DSM 1903</strain>
    </source>
</reference>